<dbReference type="InterPro" id="IPR036779">
    <property type="entry name" value="LysM_dom_sf"/>
</dbReference>
<evidence type="ECO:0000256" key="1">
    <source>
        <dbReference type="SAM" id="MobiDB-lite"/>
    </source>
</evidence>
<sequence length="104" mass="10743">MTPSSTSERGKKTSTGSQRSKAAAATTTAGPSKRSSTATGTSSRQPNTTNPTSSSGGHRYATVQAGQGIYRVAVNNGLTMAQLMEMNGLSSDSQIHPGQKLRVK</sequence>
<evidence type="ECO:0000259" key="2">
    <source>
        <dbReference type="PROSITE" id="PS51782"/>
    </source>
</evidence>
<comment type="caution">
    <text evidence="3">The sequence shown here is derived from an EMBL/GenBank/DDBJ whole genome shotgun (WGS) entry which is preliminary data.</text>
</comment>
<name>X0PF30_9LACO</name>
<accession>X0PF30</accession>
<organism evidence="3 4">
    <name type="scientific">Lentilactobacillus farraginis DSM 18382 = JCM 14108</name>
    <dbReference type="NCBI Taxonomy" id="1423743"/>
    <lineage>
        <taxon>Bacteria</taxon>
        <taxon>Bacillati</taxon>
        <taxon>Bacillota</taxon>
        <taxon>Bacilli</taxon>
        <taxon>Lactobacillales</taxon>
        <taxon>Lactobacillaceae</taxon>
        <taxon>Lentilactobacillus</taxon>
    </lineage>
</organism>
<proteinExistence type="predicted"/>
<dbReference type="Gene3D" id="3.10.350.10">
    <property type="entry name" value="LysM domain"/>
    <property type="match status" value="1"/>
</dbReference>
<dbReference type="SUPFAM" id="SSF54106">
    <property type="entry name" value="LysM domain"/>
    <property type="match status" value="1"/>
</dbReference>
<protein>
    <recommendedName>
        <fullName evidence="2">LysM domain-containing protein</fullName>
    </recommendedName>
</protein>
<feature type="domain" description="LysM" evidence="2">
    <location>
        <begin position="59"/>
        <end position="103"/>
    </location>
</feature>
<dbReference type="Proteomes" id="UP000019488">
    <property type="component" value="Unassembled WGS sequence"/>
</dbReference>
<feature type="region of interest" description="Disordered" evidence="1">
    <location>
        <begin position="1"/>
        <end position="60"/>
    </location>
</feature>
<feature type="compositionally biased region" description="Polar residues" evidence="1">
    <location>
        <begin position="1"/>
        <end position="56"/>
    </location>
</feature>
<dbReference type="InterPro" id="IPR018392">
    <property type="entry name" value="LysM"/>
</dbReference>
<dbReference type="RefSeq" id="WP_237745671.1">
    <property type="nucleotide sequence ID" value="NZ_BAKI01000002.1"/>
</dbReference>
<evidence type="ECO:0000313" key="4">
    <source>
        <dbReference type="Proteomes" id="UP000019488"/>
    </source>
</evidence>
<dbReference type="SMART" id="SM00257">
    <property type="entry name" value="LysM"/>
    <property type="match status" value="1"/>
</dbReference>
<dbReference type="AlphaFoldDB" id="X0PF30"/>
<dbReference type="Pfam" id="PF01476">
    <property type="entry name" value="LysM"/>
    <property type="match status" value="1"/>
</dbReference>
<evidence type="ECO:0000313" key="3">
    <source>
        <dbReference type="EMBL" id="GAF35397.1"/>
    </source>
</evidence>
<dbReference type="EMBL" id="BAKI01000002">
    <property type="protein sequence ID" value="GAF35397.1"/>
    <property type="molecule type" value="Genomic_DNA"/>
</dbReference>
<reference evidence="3" key="1">
    <citation type="journal article" date="2014" name="Genome Announc.">
        <title>Draft Genome Sequences of Two Lactobacillus Strains, L. farraginis JCM 14108T and L. composti JCM 14202T, Isolated from Compost of Distilled Shochu Residue.</title>
        <authorList>
            <person name="Yuki M."/>
            <person name="Oshima K."/>
            <person name="Suda W."/>
            <person name="Kitahara M."/>
            <person name="Kitamura K."/>
            <person name="Iida T."/>
            <person name="Hattori M."/>
            <person name="Ohkuma M."/>
        </authorList>
    </citation>
    <scope>NUCLEOTIDE SEQUENCE [LARGE SCALE GENOMIC DNA]</scope>
    <source>
        <strain evidence="3">JCM 14108</strain>
    </source>
</reference>
<dbReference type="PROSITE" id="PS51782">
    <property type="entry name" value="LYSM"/>
    <property type="match status" value="1"/>
</dbReference>
<gene>
    <name evidence="3" type="ORF">JCM14108_281</name>
</gene>
<dbReference type="eggNOG" id="COG1388">
    <property type="taxonomic scope" value="Bacteria"/>
</dbReference>
<dbReference type="CDD" id="cd00118">
    <property type="entry name" value="LysM"/>
    <property type="match status" value="1"/>
</dbReference>